<accession>A0A840J2X3</accession>
<reference evidence="2 3" key="1">
    <citation type="submission" date="2020-08" db="EMBL/GenBank/DDBJ databases">
        <title>Sequencing the genomes of 1000 actinobacteria strains.</title>
        <authorList>
            <person name="Klenk H.-P."/>
        </authorList>
    </citation>
    <scope>NUCLEOTIDE SEQUENCE [LARGE SCALE GENOMIC DNA]</scope>
    <source>
        <strain evidence="2 3">DSM 45859</strain>
    </source>
</reference>
<dbReference type="Proteomes" id="UP000581769">
    <property type="component" value="Unassembled WGS sequence"/>
</dbReference>
<comment type="caution">
    <text evidence="2">The sequence shown here is derived from an EMBL/GenBank/DDBJ whole genome shotgun (WGS) entry which is preliminary data.</text>
</comment>
<evidence type="ECO:0000256" key="1">
    <source>
        <dbReference type="SAM" id="Phobius"/>
    </source>
</evidence>
<dbReference type="AlphaFoldDB" id="A0A840J2X3"/>
<protein>
    <submittedName>
        <fullName evidence="2">Uncharacterized protein</fullName>
    </submittedName>
</protein>
<dbReference type="RefSeq" id="WP_184782448.1">
    <property type="nucleotide sequence ID" value="NZ_JACHMG010000001.1"/>
</dbReference>
<keyword evidence="1" id="KW-0812">Transmembrane</keyword>
<feature type="transmembrane region" description="Helical" evidence="1">
    <location>
        <begin position="44"/>
        <end position="64"/>
    </location>
</feature>
<gene>
    <name evidence="2" type="ORF">BJY18_005119</name>
</gene>
<dbReference type="EMBL" id="JACHMG010000001">
    <property type="protein sequence ID" value="MBB4687634.1"/>
    <property type="molecule type" value="Genomic_DNA"/>
</dbReference>
<proteinExistence type="predicted"/>
<sequence>MKEFVGVRVEPCVDPWVEARRRERGGEGAAARARRRGVWRRGSLVAPLLGAVLVPVVTAAPAPADAAPVPPPGFVLRDLPTGLGNYQFTDFAWLPDDSRG</sequence>
<organism evidence="2 3">
    <name type="scientific">Amycolatopsis jiangsuensis</name>
    <dbReference type="NCBI Taxonomy" id="1181879"/>
    <lineage>
        <taxon>Bacteria</taxon>
        <taxon>Bacillati</taxon>
        <taxon>Actinomycetota</taxon>
        <taxon>Actinomycetes</taxon>
        <taxon>Pseudonocardiales</taxon>
        <taxon>Pseudonocardiaceae</taxon>
        <taxon>Amycolatopsis</taxon>
    </lineage>
</organism>
<keyword evidence="1" id="KW-1133">Transmembrane helix</keyword>
<keyword evidence="1" id="KW-0472">Membrane</keyword>
<evidence type="ECO:0000313" key="2">
    <source>
        <dbReference type="EMBL" id="MBB4687634.1"/>
    </source>
</evidence>
<keyword evidence="3" id="KW-1185">Reference proteome</keyword>
<name>A0A840J2X3_9PSEU</name>
<evidence type="ECO:0000313" key="3">
    <source>
        <dbReference type="Proteomes" id="UP000581769"/>
    </source>
</evidence>